<feature type="domain" description="Flagellar basal-body/hook protein C-terminal" evidence="5">
    <location>
        <begin position="403"/>
        <end position="447"/>
    </location>
</feature>
<dbReference type="InterPro" id="IPR020013">
    <property type="entry name" value="Flagellar_FlgE/F/G"/>
</dbReference>
<dbReference type="PANTHER" id="PTHR30435">
    <property type="entry name" value="FLAGELLAR PROTEIN"/>
    <property type="match status" value="1"/>
</dbReference>
<reference evidence="6" key="1">
    <citation type="journal article" date="2010" name="ISME J.">
        <title>Metagenome of the Mediterranean deep chlorophyll maximum studied by direct and fosmid library 454 pyrosequencing.</title>
        <authorList>
            <person name="Ghai R."/>
            <person name="Martin-Cuadrado A.B."/>
            <person name="Molto A.G."/>
            <person name="Heredia I.G."/>
            <person name="Cabrera R."/>
            <person name="Martin J."/>
            <person name="Verdu M."/>
            <person name="Deschamps P."/>
            <person name="Moreira D."/>
            <person name="Lopez-Garcia P."/>
            <person name="Mira A."/>
            <person name="Rodriguez-Valera F."/>
        </authorList>
    </citation>
    <scope>NUCLEOTIDE SEQUENCE</scope>
</reference>
<comment type="subcellular location">
    <subcellularLocation>
        <location evidence="1 4">Bacterial flagellum basal body</location>
    </subcellularLocation>
</comment>
<dbReference type="InterPro" id="IPR037925">
    <property type="entry name" value="FlgE/F/G-like"/>
</dbReference>
<accession>D6PE24</accession>
<dbReference type="GO" id="GO:0009425">
    <property type="term" value="C:bacterial-type flagellum basal body"/>
    <property type="evidence" value="ECO:0007669"/>
    <property type="project" value="UniProtKB-SubCell"/>
</dbReference>
<evidence type="ECO:0000313" key="6">
    <source>
        <dbReference type="EMBL" id="ADD93975.1"/>
    </source>
</evidence>
<dbReference type="InterPro" id="IPR010930">
    <property type="entry name" value="Flg_bb/hook_C_dom"/>
</dbReference>
<dbReference type="NCBIfam" id="TIGR03506">
    <property type="entry name" value="FlgEFG_subfam"/>
    <property type="match status" value="1"/>
</dbReference>
<evidence type="ECO:0000259" key="5">
    <source>
        <dbReference type="Pfam" id="PF06429"/>
    </source>
</evidence>
<sequence length="449" mass="47339">MGDAFVNVGPEVRVNNKRYGMEVEFDTVNNVFNISSGSTGEALAGGSVVGVDLAQNASSVAVGRYNLTNLGGRDQTDTAEFATNKIGKGANQIMGFPREGIEGYRPPTGLVSKPAVVVGLEGLMDMTQPFTITTLANENIFNVVVGGVSASIAIPEGNYKGDTLAVALEERINSMKNPISGQSVGGVDVKYDAVANNLTFTTATTGEGNTLAINGALKFGLKDIPLGLGETTMVRQPVQATDELGRPLFISPAGEIVANNQDFVDNMVENFYPLYLDEGELTFDRDGQIVSPITDVKYAGGLTELTLDFSTATQLDQPFSAREVTQDGFSAGRLTNLEIDTYGNVQAGYSNGQNVVLGKIMLASFASESGLKQIGNSTFIATAASGDPELGEGAEDGFGQILSGSIERSNVDITEELVNLITSQRNYQAAAKAIETSTSMTQTIINIRS</sequence>
<evidence type="ECO:0000256" key="1">
    <source>
        <dbReference type="ARBA" id="ARBA00004117"/>
    </source>
</evidence>
<evidence type="ECO:0000256" key="2">
    <source>
        <dbReference type="ARBA" id="ARBA00009677"/>
    </source>
</evidence>
<name>D6PE24_9BACT</name>
<comment type="similarity">
    <text evidence="2 4">Belongs to the flagella basal body rod proteins family.</text>
</comment>
<dbReference type="GO" id="GO:0071978">
    <property type="term" value="P:bacterial-type flagellum-dependent swarming motility"/>
    <property type="evidence" value="ECO:0007669"/>
    <property type="project" value="TreeGrafter"/>
</dbReference>
<dbReference type="GO" id="GO:0009424">
    <property type="term" value="C:bacterial-type flagellum hook"/>
    <property type="evidence" value="ECO:0007669"/>
    <property type="project" value="TreeGrafter"/>
</dbReference>
<dbReference type="SUPFAM" id="SSF117143">
    <property type="entry name" value="Flagellar hook protein flgE"/>
    <property type="match status" value="1"/>
</dbReference>
<dbReference type="Pfam" id="PF06429">
    <property type="entry name" value="Flg_bbr_C"/>
    <property type="match status" value="1"/>
</dbReference>
<comment type="function">
    <text evidence="4">A flexible structure which links the flagellar filament to the drive apparatus in the basal body.</text>
</comment>
<proteinExistence type="inferred from homology"/>
<dbReference type="AlphaFoldDB" id="D6PE24"/>
<dbReference type="GO" id="GO:0005829">
    <property type="term" value="C:cytosol"/>
    <property type="evidence" value="ECO:0007669"/>
    <property type="project" value="TreeGrafter"/>
</dbReference>
<evidence type="ECO:0000256" key="4">
    <source>
        <dbReference type="RuleBase" id="RU362116"/>
    </source>
</evidence>
<dbReference type="PANTHER" id="PTHR30435:SF1">
    <property type="entry name" value="FLAGELLAR HOOK PROTEIN FLGE"/>
    <property type="match status" value="1"/>
</dbReference>
<evidence type="ECO:0000256" key="3">
    <source>
        <dbReference type="ARBA" id="ARBA00023143"/>
    </source>
</evidence>
<dbReference type="EMBL" id="GU943007">
    <property type="protein sequence ID" value="ADD93975.1"/>
    <property type="molecule type" value="Genomic_DNA"/>
</dbReference>
<keyword evidence="3 4" id="KW-0975">Bacterial flagellum</keyword>
<organism evidence="6">
    <name type="scientific">uncultured marine bacterium MedDCM-OCT-S09-C247</name>
    <dbReference type="NCBI Taxonomy" id="743078"/>
    <lineage>
        <taxon>Bacteria</taxon>
        <taxon>environmental samples</taxon>
    </lineage>
</organism>
<protein>
    <recommendedName>
        <fullName evidence="4">Flagellar hook protein FlgE</fullName>
    </recommendedName>
</protein>